<proteinExistence type="predicted"/>
<reference evidence="3" key="1">
    <citation type="submission" date="2013-09" db="EMBL/GenBank/DDBJ databases">
        <title>Corchorus olitorius genome sequencing.</title>
        <authorList>
            <person name="Alam M."/>
            <person name="Haque M.S."/>
            <person name="Islam M.S."/>
            <person name="Emdad E.M."/>
            <person name="Islam M.M."/>
            <person name="Ahmed B."/>
            <person name="Halim A."/>
            <person name="Hossen Q.M.M."/>
            <person name="Hossain M.Z."/>
            <person name="Ahmed R."/>
            <person name="Khan M.M."/>
            <person name="Islam R."/>
            <person name="Rashid M.M."/>
            <person name="Khan S.A."/>
            <person name="Rahman M.S."/>
            <person name="Alam M."/>
            <person name="Yahiya A.S."/>
            <person name="Khan M.S."/>
            <person name="Azam M.S."/>
            <person name="Haque T."/>
            <person name="Lashkar M.Z.H."/>
            <person name="Akhand A.I."/>
            <person name="Morshed G."/>
            <person name="Roy S."/>
            <person name="Uddin K.S."/>
            <person name="Rabeya T."/>
            <person name="Hossain A.S."/>
            <person name="Chowdhury A."/>
            <person name="Snigdha A.R."/>
            <person name="Mortoza M.S."/>
            <person name="Matin S.A."/>
            <person name="Hoque S.M.E."/>
            <person name="Islam M.K."/>
            <person name="Roy D.K."/>
            <person name="Haider R."/>
            <person name="Moosa M.M."/>
            <person name="Elias S.M."/>
            <person name="Hasan A.M."/>
            <person name="Jahan S."/>
            <person name="Shafiuddin M."/>
            <person name="Mahmood N."/>
            <person name="Shommy N.S."/>
        </authorList>
    </citation>
    <scope>NUCLEOTIDE SEQUENCE [LARGE SCALE GENOMIC DNA]</scope>
    <source>
        <strain evidence="3">cv. O-4</strain>
    </source>
</reference>
<evidence type="ECO:0000313" key="2">
    <source>
        <dbReference type="EMBL" id="OMP10994.1"/>
    </source>
</evidence>
<keyword evidence="3" id="KW-1185">Reference proteome</keyword>
<evidence type="ECO:0000313" key="3">
    <source>
        <dbReference type="Proteomes" id="UP000187203"/>
    </source>
</evidence>
<evidence type="ECO:0000256" key="1">
    <source>
        <dbReference type="SAM" id="MobiDB-lite"/>
    </source>
</evidence>
<name>A0A1R3KV47_9ROSI</name>
<gene>
    <name evidence="2" type="ORF">COLO4_04096</name>
</gene>
<comment type="caution">
    <text evidence="2">The sequence shown here is derived from an EMBL/GenBank/DDBJ whole genome shotgun (WGS) entry which is preliminary data.</text>
</comment>
<dbReference type="EMBL" id="AWUE01011102">
    <property type="protein sequence ID" value="OMP10994.1"/>
    <property type="molecule type" value="Genomic_DNA"/>
</dbReference>
<feature type="region of interest" description="Disordered" evidence="1">
    <location>
        <begin position="73"/>
        <end position="101"/>
    </location>
</feature>
<feature type="region of interest" description="Disordered" evidence="1">
    <location>
        <begin position="1"/>
        <end position="34"/>
    </location>
</feature>
<organism evidence="2 3">
    <name type="scientific">Corchorus olitorius</name>
    <dbReference type="NCBI Taxonomy" id="93759"/>
    <lineage>
        <taxon>Eukaryota</taxon>
        <taxon>Viridiplantae</taxon>
        <taxon>Streptophyta</taxon>
        <taxon>Embryophyta</taxon>
        <taxon>Tracheophyta</taxon>
        <taxon>Spermatophyta</taxon>
        <taxon>Magnoliopsida</taxon>
        <taxon>eudicotyledons</taxon>
        <taxon>Gunneridae</taxon>
        <taxon>Pentapetalae</taxon>
        <taxon>rosids</taxon>
        <taxon>malvids</taxon>
        <taxon>Malvales</taxon>
        <taxon>Malvaceae</taxon>
        <taxon>Grewioideae</taxon>
        <taxon>Apeibeae</taxon>
        <taxon>Corchorus</taxon>
    </lineage>
</organism>
<accession>A0A1R3KV47</accession>
<protein>
    <submittedName>
        <fullName evidence="2">BCL6 corepressor-like 1</fullName>
    </submittedName>
</protein>
<sequence>MGMNAVVALSNSHHLTPKPSPELPTLSHGYPPSRKTVKHRNAVGLAAEDVVLLVLECIGICVRFLVRFSRSDRGKGPIDVRQFGESARSYSSNVPAQFKDS</sequence>
<dbReference type="Proteomes" id="UP000187203">
    <property type="component" value="Unassembled WGS sequence"/>
</dbReference>
<dbReference type="AlphaFoldDB" id="A0A1R3KV47"/>